<dbReference type="PANTHER" id="PTHR10309">
    <property type="entry name" value="MANNOSE-6-PHOSPHATE ISOMERASE"/>
    <property type="match status" value="1"/>
</dbReference>
<dbReference type="InterPro" id="IPR001250">
    <property type="entry name" value="Man6P_Isoase-1"/>
</dbReference>
<dbReference type="Gene3D" id="2.60.120.10">
    <property type="entry name" value="Jelly Rolls"/>
    <property type="match status" value="2"/>
</dbReference>
<dbReference type="Gene3D" id="1.10.441.10">
    <property type="entry name" value="Phosphomannose Isomerase, domain 2"/>
    <property type="match status" value="1"/>
</dbReference>
<dbReference type="GO" id="GO:0008270">
    <property type="term" value="F:zinc ion binding"/>
    <property type="evidence" value="ECO:0007669"/>
    <property type="project" value="InterPro"/>
</dbReference>
<evidence type="ECO:0000256" key="2">
    <source>
        <dbReference type="ARBA" id="ARBA00004666"/>
    </source>
</evidence>
<dbReference type="AlphaFoldDB" id="A0A8J4URF1"/>
<evidence type="ECO:0000256" key="8">
    <source>
        <dbReference type="PIRSR" id="PIRSR001480-1"/>
    </source>
</evidence>
<evidence type="ECO:0000313" key="12">
    <source>
        <dbReference type="EMBL" id="KAF2072106.1"/>
    </source>
</evidence>
<dbReference type="InterPro" id="IPR014710">
    <property type="entry name" value="RmlC-like_jellyroll"/>
</dbReference>
<evidence type="ECO:0000256" key="4">
    <source>
        <dbReference type="ARBA" id="ARBA00011956"/>
    </source>
</evidence>
<dbReference type="PIRSF" id="PIRSF001480">
    <property type="entry name" value="Mannose-6-phosphate_isomerase"/>
    <property type="match status" value="1"/>
</dbReference>
<feature type="active site" evidence="8">
    <location>
        <position position="295"/>
    </location>
</feature>
<evidence type="ECO:0000256" key="9">
    <source>
        <dbReference type="PIRSR" id="PIRSR001480-2"/>
    </source>
</evidence>
<keyword evidence="5 9" id="KW-0479">Metal-binding</keyword>
<evidence type="ECO:0000313" key="13">
    <source>
        <dbReference type="Proteomes" id="UP000695562"/>
    </source>
</evidence>
<organism evidence="12 13">
    <name type="scientific">Polysphondylium violaceum</name>
    <dbReference type="NCBI Taxonomy" id="133409"/>
    <lineage>
        <taxon>Eukaryota</taxon>
        <taxon>Amoebozoa</taxon>
        <taxon>Evosea</taxon>
        <taxon>Eumycetozoa</taxon>
        <taxon>Dictyostelia</taxon>
        <taxon>Dictyosteliales</taxon>
        <taxon>Dictyosteliaceae</taxon>
        <taxon>Polysphondylium</taxon>
    </lineage>
</organism>
<proteinExistence type="inferred from homology"/>
<dbReference type="InterPro" id="IPR016305">
    <property type="entry name" value="Mannose-6-P_Isomerase"/>
</dbReference>
<feature type="binding site" evidence="9">
    <location>
        <position position="276"/>
    </location>
    <ligand>
        <name>Zn(2+)</name>
        <dbReference type="ChEBI" id="CHEBI:29105"/>
    </ligand>
</feature>
<evidence type="ECO:0000256" key="6">
    <source>
        <dbReference type="ARBA" id="ARBA00022833"/>
    </source>
</evidence>
<evidence type="ECO:0000256" key="1">
    <source>
        <dbReference type="ARBA" id="ARBA00000757"/>
    </source>
</evidence>
<dbReference type="GO" id="GO:0005975">
    <property type="term" value="P:carbohydrate metabolic process"/>
    <property type="evidence" value="ECO:0007669"/>
    <property type="project" value="InterPro"/>
</dbReference>
<name>A0A8J4URF1_9MYCE</name>
<evidence type="ECO:0000259" key="10">
    <source>
        <dbReference type="Pfam" id="PF20511"/>
    </source>
</evidence>
<feature type="domain" description="Phosphomannose isomerase type I helical insertion" evidence="11">
    <location>
        <begin position="182"/>
        <end position="257"/>
    </location>
</feature>
<keyword evidence="13" id="KW-1185">Reference proteome</keyword>
<dbReference type="InterPro" id="IPR046457">
    <property type="entry name" value="PMI_typeI_cat"/>
</dbReference>
<feature type="binding site" evidence="9">
    <location>
        <position position="150"/>
    </location>
    <ligand>
        <name>Zn(2+)</name>
        <dbReference type="ChEBI" id="CHEBI:29105"/>
    </ligand>
</feature>
<dbReference type="GO" id="GO:0005829">
    <property type="term" value="C:cytosol"/>
    <property type="evidence" value="ECO:0007669"/>
    <property type="project" value="TreeGrafter"/>
</dbReference>
<dbReference type="GO" id="GO:0004476">
    <property type="term" value="F:mannose-6-phosphate isomerase activity"/>
    <property type="evidence" value="ECO:0007669"/>
    <property type="project" value="UniProtKB-EC"/>
</dbReference>
<gene>
    <name evidence="12" type="ORF">CYY_006580</name>
</gene>
<evidence type="ECO:0000259" key="11">
    <source>
        <dbReference type="Pfam" id="PF20512"/>
    </source>
</evidence>
<comment type="similarity">
    <text evidence="3">Belongs to the mannose-6-phosphate isomerase type 1 family.</text>
</comment>
<comment type="caution">
    <text evidence="12">The sequence shown here is derived from an EMBL/GenBank/DDBJ whole genome shotgun (WGS) entry which is preliminary data.</text>
</comment>
<evidence type="ECO:0000256" key="5">
    <source>
        <dbReference type="ARBA" id="ARBA00022723"/>
    </source>
</evidence>
<dbReference type="Pfam" id="PF20511">
    <property type="entry name" value="PMI_typeI_cat"/>
    <property type="match status" value="1"/>
</dbReference>
<feature type="domain" description="Phosphomannose isomerase type I catalytic" evidence="10">
    <location>
        <begin position="17"/>
        <end position="166"/>
    </location>
</feature>
<dbReference type="InterPro" id="IPR011051">
    <property type="entry name" value="RmlC_Cupin_sf"/>
</dbReference>
<evidence type="ECO:0000256" key="3">
    <source>
        <dbReference type="ARBA" id="ARBA00010772"/>
    </source>
</evidence>
<protein>
    <recommendedName>
        <fullName evidence="4">mannose-6-phosphate isomerase</fullName>
        <ecNumber evidence="4">5.3.1.8</ecNumber>
    </recommendedName>
</protein>
<dbReference type="UniPathway" id="UPA00126">
    <property type="reaction ID" value="UER00423"/>
</dbReference>
<evidence type="ECO:0000256" key="7">
    <source>
        <dbReference type="ARBA" id="ARBA00023235"/>
    </source>
</evidence>
<dbReference type="InterPro" id="IPR046458">
    <property type="entry name" value="PMI_typeI_hel"/>
</dbReference>
<comment type="catalytic activity">
    <reaction evidence="1">
        <text>D-mannose 6-phosphate = D-fructose 6-phosphate</text>
        <dbReference type="Rhea" id="RHEA:12356"/>
        <dbReference type="ChEBI" id="CHEBI:58735"/>
        <dbReference type="ChEBI" id="CHEBI:61527"/>
        <dbReference type="EC" id="5.3.1.8"/>
    </reaction>
</comment>
<accession>A0A8J4URF1</accession>
<dbReference type="Proteomes" id="UP000695562">
    <property type="component" value="Unassembled WGS sequence"/>
</dbReference>
<dbReference type="CDD" id="cd07011">
    <property type="entry name" value="cupin_PMI_type_I_N"/>
    <property type="match status" value="1"/>
</dbReference>
<dbReference type="EMBL" id="AJWJ01000310">
    <property type="protein sequence ID" value="KAF2072106.1"/>
    <property type="molecule type" value="Genomic_DNA"/>
</dbReference>
<reference evidence="12" key="1">
    <citation type="submission" date="2020-01" db="EMBL/GenBank/DDBJ databases">
        <title>Development of genomics and gene disruption for Polysphondylium violaceum indicates a role for the polyketide synthase stlB in stalk morphogenesis.</title>
        <authorList>
            <person name="Narita B."/>
            <person name="Kawabe Y."/>
            <person name="Kin K."/>
            <person name="Saito T."/>
            <person name="Gibbs R."/>
            <person name="Kuspa A."/>
            <person name="Muzny D."/>
            <person name="Queller D."/>
            <person name="Richards S."/>
            <person name="Strassman J."/>
            <person name="Sucgang R."/>
            <person name="Worley K."/>
            <person name="Schaap P."/>
        </authorList>
    </citation>
    <scope>NUCLEOTIDE SEQUENCE</scope>
    <source>
        <strain evidence="12">QSvi11</strain>
    </source>
</reference>
<feature type="binding site" evidence="9">
    <location>
        <position position="123"/>
    </location>
    <ligand>
        <name>Zn(2+)</name>
        <dbReference type="ChEBI" id="CHEBI:29105"/>
    </ligand>
</feature>
<dbReference type="SUPFAM" id="SSF51182">
    <property type="entry name" value="RmlC-like cupins"/>
    <property type="match status" value="1"/>
</dbReference>
<dbReference type="PRINTS" id="PR00714">
    <property type="entry name" value="MAN6PISMRASE"/>
</dbReference>
<dbReference type="GO" id="GO:0009298">
    <property type="term" value="P:GDP-mannose biosynthetic process"/>
    <property type="evidence" value="ECO:0007669"/>
    <property type="project" value="UniProtKB-UniPathway"/>
</dbReference>
<dbReference type="OrthoDB" id="6605218at2759"/>
<dbReference type="PROSITE" id="PS00966">
    <property type="entry name" value="PMI_I_2"/>
    <property type="match status" value="1"/>
</dbReference>
<dbReference type="EC" id="5.3.1.8" evidence="4"/>
<feature type="binding site" evidence="9">
    <location>
        <position position="125"/>
    </location>
    <ligand>
        <name>Zn(2+)</name>
        <dbReference type="ChEBI" id="CHEBI:29105"/>
    </ligand>
</feature>
<dbReference type="PANTHER" id="PTHR10309:SF0">
    <property type="entry name" value="MANNOSE-6-PHOSPHATE ISOMERASE"/>
    <property type="match status" value="1"/>
</dbReference>
<dbReference type="Pfam" id="PF20512">
    <property type="entry name" value="PMI_typeI_hel"/>
    <property type="match status" value="1"/>
</dbReference>
<comment type="pathway">
    <text evidence="2">Nucleotide-sugar biosynthesis; GDP-alpha-D-mannose biosynthesis; alpha-D-mannose 1-phosphate from D-fructose 6-phosphate: step 1/2.</text>
</comment>
<sequence length="434" mass="48377">MSSNSNSSSSRNKIELLSCVSQNYSWGKLGHDSVVAQLLEKGTTNNNNKSIDQQQPYAELWMGSHPSGPSKIQQCNTNLIDYIHKVKQEQGISLMGDTVEKQFCNDFPFLFKVLSIRTALSIQSHPDCNLAKVLFKQHPDIYKDPYHKPEIAIAITPFEALCGFRPYDQIKDFIKTVPELSNSLPNNILNDHSDCKDLLKSIVTNLLNAKPELIALNLKTLEQRLTQKQEQEKLDKLVIKLHQQYPGDVGVFFAYLLNYLCLDRGQAIFLAAGEPHAYISGDLVECMAPSDNVVRAGLTPKFKDVNTLTQMLTYTTGCPGIIEPIITDPCSGHLSFQPPVDEFQVDLYDFSRLSPNQNTIAVASNPGPSILLVLQGDNITIENDKLTSNNLTNITQGTVLFVPCDTPLHLINNNNSTNQPVLIYQASVNQRVFQ</sequence>
<keyword evidence="7" id="KW-0413">Isomerase</keyword>
<comment type="cofactor">
    <cofactor evidence="9">
        <name>Zn(2+)</name>
        <dbReference type="ChEBI" id="CHEBI:29105"/>
    </cofactor>
    <text evidence="9">Binds 1 zinc ion per subunit.</text>
</comment>
<dbReference type="NCBIfam" id="TIGR00218">
    <property type="entry name" value="manA"/>
    <property type="match status" value="1"/>
</dbReference>
<dbReference type="InterPro" id="IPR018050">
    <property type="entry name" value="Pmannose_isomerase-type1_CS"/>
</dbReference>
<keyword evidence="6 9" id="KW-0862">Zinc</keyword>